<dbReference type="OrthoDB" id="9791045at2"/>
<dbReference type="STRING" id="690879.TSACC_22097"/>
<dbReference type="Proteomes" id="UP000076023">
    <property type="component" value="Unassembled WGS sequence"/>
</dbReference>
<evidence type="ECO:0000313" key="3">
    <source>
        <dbReference type="Proteomes" id="UP000076023"/>
    </source>
</evidence>
<dbReference type="EMBL" id="BDCO01000002">
    <property type="protein sequence ID" value="GAT33680.1"/>
    <property type="molecule type" value="Genomic_DNA"/>
</dbReference>
<reference evidence="3" key="1">
    <citation type="journal article" date="2017" name="Genome Announc.">
        <title>Draft Genome Sequence of Terrimicrobium sacchariphilum NM-5T, a Facultative Anaerobic Soil Bacterium of the Class Spartobacteria.</title>
        <authorList>
            <person name="Qiu Y.L."/>
            <person name="Tourlousse D.M."/>
            <person name="Matsuura N."/>
            <person name="Ohashi A."/>
            <person name="Sekiguchi Y."/>
        </authorList>
    </citation>
    <scope>NUCLEOTIDE SEQUENCE [LARGE SCALE GENOMIC DNA]</scope>
    <source>
        <strain evidence="3">NM-5</strain>
    </source>
</reference>
<keyword evidence="1" id="KW-0732">Signal</keyword>
<keyword evidence="3" id="KW-1185">Reference proteome</keyword>
<dbReference type="PANTHER" id="PTHR30006:SF24">
    <property type="entry name" value="SLL0237 PROTEIN"/>
    <property type="match status" value="1"/>
</dbReference>
<dbReference type="InParanoid" id="A0A146G848"/>
<accession>A0A146G848</accession>
<dbReference type="PANTHER" id="PTHR30006">
    <property type="entry name" value="THIAMINE-BINDING PERIPLASMIC PROTEIN-RELATED"/>
    <property type="match status" value="1"/>
</dbReference>
<dbReference type="Gene3D" id="3.40.190.10">
    <property type="entry name" value="Periplasmic binding protein-like II"/>
    <property type="match status" value="1"/>
</dbReference>
<dbReference type="AlphaFoldDB" id="A0A146G848"/>
<sequence>MKNLFAIGVVIAVLALPFVLRPKQNLLAAADDTLVLISPHNEAIRYEFTRAFSESYHRETGRTVRLDWRTPGGGSEIARYIKSEFYNSFENYWRSLGRAWTPEVIGGFDNPRMTPAASPAEDFPAQAARRSFLDSSVGIGIDIMFGGGSFDFIQQADAGRLVAGDVMRRHPEWFSENSIPQSVSGEIFYDPKGRWIGAALSSFGICYNRDSLRRLGVMQPPTGWENLADPVYRNEVALTDPSKSGSAAKAFEMILQQKMQQAGEDRLGDGWAAGLNLIQAAAANARYFTDAAGRVPMDVAAGDAAIGMCIDFYGRFQSEYIAAPDGESRLVYVTPSGGSSVGVDPIAILRGAPNRAVAERFVEFVLSIEGQKLWNFRVGTPGGPQKYALRRLPIRKELYAPEYTAFRSDPTVFPYEDARLFTYHAAWTAPLFRAIGLIVKVMTQDSHDELADAWKALIAAGFPPEATQRFYDVSLVDYSVAREKLRPILSSPDRIAEVALTRELTDAFRRQYREAAQLAREGK</sequence>
<proteinExistence type="predicted"/>
<gene>
    <name evidence="2" type="ORF">TSACC_22097</name>
</gene>
<evidence type="ECO:0000256" key="1">
    <source>
        <dbReference type="ARBA" id="ARBA00022729"/>
    </source>
</evidence>
<dbReference type="SUPFAM" id="SSF53850">
    <property type="entry name" value="Periplasmic binding protein-like II"/>
    <property type="match status" value="1"/>
</dbReference>
<protein>
    <submittedName>
        <fullName evidence="2">Extracellular solute-binding protein</fullName>
    </submittedName>
</protein>
<evidence type="ECO:0000313" key="2">
    <source>
        <dbReference type="EMBL" id="GAT33680.1"/>
    </source>
</evidence>
<organism evidence="2 3">
    <name type="scientific">Terrimicrobium sacchariphilum</name>
    <dbReference type="NCBI Taxonomy" id="690879"/>
    <lineage>
        <taxon>Bacteria</taxon>
        <taxon>Pseudomonadati</taxon>
        <taxon>Verrucomicrobiota</taxon>
        <taxon>Terrimicrobiia</taxon>
        <taxon>Terrimicrobiales</taxon>
        <taxon>Terrimicrobiaceae</taxon>
        <taxon>Terrimicrobium</taxon>
    </lineage>
</organism>
<name>A0A146G848_TERSA</name>
<comment type="caution">
    <text evidence="2">The sequence shown here is derived from an EMBL/GenBank/DDBJ whole genome shotgun (WGS) entry which is preliminary data.</text>
</comment>
<dbReference type="Pfam" id="PF13343">
    <property type="entry name" value="SBP_bac_6"/>
    <property type="match status" value="1"/>
</dbReference>
<dbReference type="RefSeq" id="WP_075079383.1">
    <property type="nucleotide sequence ID" value="NZ_BDCO01000002.1"/>
</dbReference>